<name>A0A3M8GZR5_9BACI</name>
<feature type="compositionally biased region" description="Basic and acidic residues" evidence="4">
    <location>
        <begin position="140"/>
        <end position="169"/>
    </location>
</feature>
<dbReference type="PRINTS" id="PR00691">
    <property type="entry name" value="ADHESINB"/>
</dbReference>
<proteinExistence type="inferred from homology"/>
<organism evidence="6 7">
    <name type="scientific">Lysinibacillus halotolerans</name>
    <dbReference type="NCBI Taxonomy" id="1368476"/>
    <lineage>
        <taxon>Bacteria</taxon>
        <taxon>Bacillati</taxon>
        <taxon>Bacillota</taxon>
        <taxon>Bacilli</taxon>
        <taxon>Bacillales</taxon>
        <taxon>Bacillaceae</taxon>
        <taxon>Lysinibacillus</taxon>
    </lineage>
</organism>
<dbReference type="PROSITE" id="PS51257">
    <property type="entry name" value="PROKAR_LIPOPROTEIN"/>
    <property type="match status" value="1"/>
</dbReference>
<sequence>MKKFAFLLLIAVLSIGLAACNSTNNGSSNSTTTKNESSSEQDSSKLNVYTTVYPLSYFAERIGGDFVNVSSIYPPGSNEHTYEPTQQDMMSLADADLFFYIGLGLEGFVENAQKTLEGENVKLVAAADYISDDQLNASAEEEHDHEHEEGETHDHDESEGHEGHNHGDIDPHVWLSPILAKDLALAVKEELVASLPEQEVTFNENYELLIEELDSLDQQFKEMASAAKTKTFFVSHASFGYIAKQYGLEQVAIAGINSQSEPSQKELASIVEQAQELNIQYILFEQNVSSKLSSVIQNEVGAGTLELHNLSVLTEEDINNNETYFTLMEKNIETFKKALN</sequence>
<dbReference type="SUPFAM" id="SSF53807">
    <property type="entry name" value="Helical backbone' metal receptor"/>
    <property type="match status" value="1"/>
</dbReference>
<dbReference type="EMBL" id="RHLQ01000090">
    <property type="protein sequence ID" value="RNC95389.1"/>
    <property type="molecule type" value="Genomic_DNA"/>
</dbReference>
<dbReference type="InterPro" id="IPR006127">
    <property type="entry name" value="ZnuA-like"/>
</dbReference>
<evidence type="ECO:0000256" key="1">
    <source>
        <dbReference type="ARBA" id="ARBA00022448"/>
    </source>
</evidence>
<dbReference type="Gene3D" id="3.40.50.1980">
    <property type="entry name" value="Nitrogenase molybdenum iron protein domain"/>
    <property type="match status" value="2"/>
</dbReference>
<dbReference type="GO" id="GO:0007155">
    <property type="term" value="P:cell adhesion"/>
    <property type="evidence" value="ECO:0007669"/>
    <property type="project" value="InterPro"/>
</dbReference>
<dbReference type="PRINTS" id="PR00690">
    <property type="entry name" value="ADHESNFAMILY"/>
</dbReference>
<dbReference type="Pfam" id="PF01297">
    <property type="entry name" value="ZnuA"/>
    <property type="match status" value="1"/>
</dbReference>
<gene>
    <name evidence="6" type="ORF">EC501_18085</name>
</gene>
<dbReference type="OrthoDB" id="9810636at2"/>
<comment type="similarity">
    <text evidence="3">Belongs to the bacterial solute-binding protein 9 family.</text>
</comment>
<dbReference type="PANTHER" id="PTHR42953">
    <property type="entry name" value="HIGH-AFFINITY ZINC UPTAKE SYSTEM PROTEIN ZNUA-RELATED"/>
    <property type="match status" value="1"/>
</dbReference>
<accession>A0A3M8GZR5</accession>
<keyword evidence="7" id="KW-1185">Reference proteome</keyword>
<dbReference type="Proteomes" id="UP000279909">
    <property type="component" value="Unassembled WGS sequence"/>
</dbReference>
<protein>
    <submittedName>
        <fullName evidence="6">Adhesin</fullName>
    </submittedName>
</protein>
<dbReference type="PANTHER" id="PTHR42953:SF8">
    <property type="entry name" value="ZINT DOMAIN-CONTAINING PROTEIN"/>
    <property type="match status" value="1"/>
</dbReference>
<dbReference type="GO" id="GO:0046872">
    <property type="term" value="F:metal ion binding"/>
    <property type="evidence" value="ECO:0007669"/>
    <property type="project" value="InterPro"/>
</dbReference>
<dbReference type="InterPro" id="IPR006128">
    <property type="entry name" value="Lipoprotein_PsaA-like"/>
</dbReference>
<keyword evidence="1 3" id="KW-0813">Transport</keyword>
<dbReference type="InterPro" id="IPR050492">
    <property type="entry name" value="Bact_metal-bind_prot9"/>
</dbReference>
<keyword evidence="2 5" id="KW-0732">Signal</keyword>
<evidence type="ECO:0000256" key="3">
    <source>
        <dbReference type="RuleBase" id="RU003512"/>
    </source>
</evidence>
<dbReference type="InterPro" id="IPR006129">
    <property type="entry name" value="AdhesinB"/>
</dbReference>
<feature type="region of interest" description="Disordered" evidence="4">
    <location>
        <begin position="24"/>
        <end position="43"/>
    </location>
</feature>
<evidence type="ECO:0000313" key="7">
    <source>
        <dbReference type="Proteomes" id="UP000279909"/>
    </source>
</evidence>
<dbReference type="GO" id="GO:0030001">
    <property type="term" value="P:metal ion transport"/>
    <property type="evidence" value="ECO:0007669"/>
    <property type="project" value="InterPro"/>
</dbReference>
<evidence type="ECO:0000313" key="6">
    <source>
        <dbReference type="EMBL" id="RNC95389.1"/>
    </source>
</evidence>
<evidence type="ECO:0000256" key="2">
    <source>
        <dbReference type="ARBA" id="ARBA00022729"/>
    </source>
</evidence>
<evidence type="ECO:0000256" key="4">
    <source>
        <dbReference type="SAM" id="MobiDB-lite"/>
    </source>
</evidence>
<dbReference type="AlphaFoldDB" id="A0A3M8GZR5"/>
<feature type="compositionally biased region" description="Low complexity" evidence="4">
    <location>
        <begin position="24"/>
        <end position="38"/>
    </location>
</feature>
<feature type="region of interest" description="Disordered" evidence="4">
    <location>
        <begin position="137"/>
        <end position="169"/>
    </location>
</feature>
<evidence type="ECO:0000256" key="5">
    <source>
        <dbReference type="SAM" id="SignalP"/>
    </source>
</evidence>
<dbReference type="RefSeq" id="WP_122973731.1">
    <property type="nucleotide sequence ID" value="NZ_RHLQ01000090.1"/>
</dbReference>
<comment type="caution">
    <text evidence="6">The sequence shown here is derived from an EMBL/GenBank/DDBJ whole genome shotgun (WGS) entry which is preliminary data.</text>
</comment>
<reference evidence="6 7" key="1">
    <citation type="journal article" date="2014" name="Int. J. Syst. Evol. Microbiol.">
        <title>Lysinibacillus halotolerans sp. nov., isolated from saline-alkaline soil.</title>
        <authorList>
            <person name="Kong D."/>
            <person name="Wang Y."/>
            <person name="Zhao B."/>
            <person name="Li Y."/>
            <person name="Song J."/>
            <person name="Zhai Y."/>
            <person name="Zhang C."/>
            <person name="Wang H."/>
            <person name="Chen X."/>
            <person name="Zhao B."/>
            <person name="Ruan Z."/>
        </authorList>
    </citation>
    <scope>NUCLEOTIDE SEQUENCE [LARGE SCALE GENOMIC DNA]</scope>
    <source>
        <strain evidence="6 7">MCCC 1A12703</strain>
    </source>
</reference>
<feature type="signal peptide" evidence="5">
    <location>
        <begin position="1"/>
        <end position="18"/>
    </location>
</feature>
<feature type="chain" id="PRO_5038928302" evidence="5">
    <location>
        <begin position="19"/>
        <end position="340"/>
    </location>
</feature>